<dbReference type="InterPro" id="IPR044564">
    <property type="entry name" value="Na_chnl_inactivation_gate"/>
</dbReference>
<sequence length="767" mass="86958">MIGRAFASIGNFGVLLFLFIYIFALMGMQFFGNTMRFDDQGYPTPHTVDAFWNGTVPRSNFDTLPWAIATVFQVITGDNWSAVLYDAIRGNGMIASLYFIILQVMLGDFVLMNLFLALLLDNFATRSEHSTTEIQAKSPGVLIKRRSKISPIEANKQRIIRRMVVAQLTSQYVCECWGAAWKPVLSKNFDNVGSAMLTFFILSTSENWSEIMKAACNATSPGMQPIVNHNEVWIVFFIAFMVVGSFFVMNVFVGVIIDNFNTMKAKLGGDFLLTPEQKKWMEAQKIAKRVGPIRILKVPAQPVRRICFSIVRNHYFEGFIMTCIVANALLMAAQHFGESTQQLKTTYVVSELSTVIFALEAAMKLMAYGRAYFDDNWNRFDFSVVVGTVICTVVQVLVANSIWTLTMLVHLMRVTRIFRLVESSSSIRAILSTLYIALPGLSNISSILFLILFVYGTVGVHLFAKVALSSDIDAHANFQTFGRSILFLLRVATGESWDHCMYDLASNVPGCVNDPPYDPNMCGFGNIEGCIPLNGCGNPVAYLFFCSFTVIVAYVMLNLTVAVVLESFATCQEEEEDSMLVPELLEEFQYKWAELDPMATGFIKVDKLLTFVHKVAPPLGWFGIQLQMPQFFRYTRSLHLPLYEGELVQFRDVVMAMTREMINTTNNWALTDESKLGDDVKKTGGASNRKPTEFYAHEYFAARYLQRRVQNWLVRKRQLEKKKTRDFIRKMKKQSKKPRKDKKHGETLVLPMVKRVPNALQEASRHF</sequence>
<dbReference type="EMBL" id="QXFY01000120">
    <property type="protein sequence ID" value="KAE9356074.1"/>
    <property type="molecule type" value="Genomic_DNA"/>
</dbReference>
<evidence type="ECO:0000256" key="14">
    <source>
        <dbReference type="SAM" id="Phobius"/>
    </source>
</evidence>
<feature type="domain" description="Ion transport" evidence="15">
    <location>
        <begin position="186"/>
        <end position="266"/>
    </location>
</feature>
<evidence type="ECO:0000256" key="6">
    <source>
        <dbReference type="ARBA" id="ARBA00022737"/>
    </source>
</evidence>
<feature type="transmembrane region" description="Helical" evidence="14">
    <location>
        <begin position="97"/>
        <end position="120"/>
    </location>
</feature>
<keyword evidence="13" id="KW-0407">Ion channel</keyword>
<dbReference type="Gene3D" id="1.20.120.350">
    <property type="entry name" value="Voltage-gated potassium channels. Chain C"/>
    <property type="match status" value="1"/>
</dbReference>
<dbReference type="Pfam" id="PF16905">
    <property type="entry name" value="GPHH"/>
    <property type="match status" value="1"/>
</dbReference>
<keyword evidence="11 14" id="KW-0472">Membrane</keyword>
<dbReference type="PANTHER" id="PTHR45628">
    <property type="entry name" value="VOLTAGE-DEPENDENT CALCIUM CHANNEL TYPE A SUBUNIT ALPHA-1"/>
    <property type="match status" value="1"/>
</dbReference>
<evidence type="ECO:0000256" key="9">
    <source>
        <dbReference type="ARBA" id="ARBA00022989"/>
    </source>
</evidence>
<dbReference type="CDD" id="cd13433">
    <property type="entry name" value="Na_channel_gate"/>
    <property type="match status" value="1"/>
</dbReference>
<evidence type="ECO:0000256" key="3">
    <source>
        <dbReference type="ARBA" id="ARBA00022568"/>
    </source>
</evidence>
<evidence type="ECO:0000256" key="8">
    <source>
        <dbReference type="ARBA" id="ARBA00022882"/>
    </source>
</evidence>
<proteinExistence type="predicted"/>
<keyword evidence="3" id="KW-0109">Calcium transport</keyword>
<dbReference type="GO" id="GO:0008331">
    <property type="term" value="F:high voltage-gated calcium channel activity"/>
    <property type="evidence" value="ECO:0007669"/>
    <property type="project" value="TreeGrafter"/>
</dbReference>
<keyword evidence="8" id="KW-0851">Voltage-gated channel</keyword>
<evidence type="ECO:0000256" key="4">
    <source>
        <dbReference type="ARBA" id="ARBA00022673"/>
    </source>
</evidence>
<dbReference type="Gene3D" id="1.10.238.10">
    <property type="entry name" value="EF-hand"/>
    <property type="match status" value="1"/>
</dbReference>
<dbReference type="AlphaFoldDB" id="A0A6G0SEC1"/>
<dbReference type="GO" id="GO:0098703">
    <property type="term" value="P:calcium ion import across plasma membrane"/>
    <property type="evidence" value="ECO:0007669"/>
    <property type="project" value="TreeGrafter"/>
</dbReference>
<accession>A0A6G0SEC1</accession>
<evidence type="ECO:0000256" key="11">
    <source>
        <dbReference type="ARBA" id="ARBA00023136"/>
    </source>
</evidence>
<feature type="transmembrane region" description="Helical" evidence="14">
    <location>
        <begin position="382"/>
        <end position="405"/>
    </location>
</feature>
<keyword evidence="2" id="KW-0813">Transport</keyword>
<gene>
    <name evidence="17" type="ORF">PF008_g3766</name>
</gene>
<keyword evidence="4" id="KW-0107">Calcium channel</keyword>
<dbReference type="GO" id="GO:0005891">
    <property type="term" value="C:voltage-gated calcium channel complex"/>
    <property type="evidence" value="ECO:0007669"/>
    <property type="project" value="TreeGrafter"/>
</dbReference>
<evidence type="ECO:0000313" key="18">
    <source>
        <dbReference type="Proteomes" id="UP000486351"/>
    </source>
</evidence>
<feature type="domain" description="Voltage-dependent L-type calcium channel IQ-associated" evidence="16">
    <location>
        <begin position="587"/>
        <end position="641"/>
    </location>
</feature>
<evidence type="ECO:0000256" key="7">
    <source>
        <dbReference type="ARBA" id="ARBA00022837"/>
    </source>
</evidence>
<evidence type="ECO:0000259" key="16">
    <source>
        <dbReference type="Pfam" id="PF16905"/>
    </source>
</evidence>
<evidence type="ECO:0000256" key="1">
    <source>
        <dbReference type="ARBA" id="ARBA00004141"/>
    </source>
</evidence>
<keyword evidence="5 14" id="KW-0812">Transmembrane</keyword>
<comment type="subcellular location">
    <subcellularLocation>
        <location evidence="1">Membrane</location>
        <topology evidence="1">Multi-pass membrane protein</topology>
    </subcellularLocation>
</comment>
<keyword evidence="12" id="KW-0325">Glycoprotein</keyword>
<evidence type="ECO:0000256" key="13">
    <source>
        <dbReference type="ARBA" id="ARBA00023303"/>
    </source>
</evidence>
<evidence type="ECO:0000256" key="2">
    <source>
        <dbReference type="ARBA" id="ARBA00022448"/>
    </source>
</evidence>
<feature type="transmembrane region" description="Helical" evidence="14">
    <location>
        <begin position="232"/>
        <end position="257"/>
    </location>
</feature>
<dbReference type="Gene3D" id="1.10.287.70">
    <property type="match status" value="3"/>
</dbReference>
<dbReference type="InterPro" id="IPR031649">
    <property type="entry name" value="GPHH_dom"/>
</dbReference>
<feature type="domain" description="Ion transport" evidence="15">
    <location>
        <begin position="314"/>
        <end position="575"/>
    </location>
</feature>
<feature type="transmembrane region" description="Helical" evidence="14">
    <location>
        <begin position="314"/>
        <end position="333"/>
    </location>
</feature>
<dbReference type="InterPro" id="IPR050599">
    <property type="entry name" value="VDCC_alpha-1_subunit"/>
</dbReference>
<evidence type="ECO:0000256" key="12">
    <source>
        <dbReference type="ARBA" id="ARBA00023180"/>
    </source>
</evidence>
<keyword evidence="9 14" id="KW-1133">Transmembrane helix</keyword>
<dbReference type="PANTHER" id="PTHR45628:SF7">
    <property type="entry name" value="VOLTAGE-DEPENDENT CALCIUM CHANNEL TYPE A SUBUNIT ALPHA-1"/>
    <property type="match status" value="1"/>
</dbReference>
<dbReference type="SUPFAM" id="SSF81324">
    <property type="entry name" value="Voltage-gated potassium channels"/>
    <property type="match status" value="2"/>
</dbReference>
<name>A0A6G0SEC1_9STRA</name>
<feature type="transmembrane region" description="Helical" evidence="14">
    <location>
        <begin position="12"/>
        <end position="32"/>
    </location>
</feature>
<evidence type="ECO:0000256" key="5">
    <source>
        <dbReference type="ARBA" id="ARBA00022692"/>
    </source>
</evidence>
<feature type="domain" description="Ion transport" evidence="15">
    <location>
        <begin position="2"/>
        <end position="129"/>
    </location>
</feature>
<dbReference type="Proteomes" id="UP000486351">
    <property type="component" value="Unassembled WGS sequence"/>
</dbReference>
<dbReference type="InterPro" id="IPR027359">
    <property type="entry name" value="Volt_channel_dom_sf"/>
</dbReference>
<feature type="transmembrane region" description="Helical" evidence="14">
    <location>
        <begin position="444"/>
        <end position="464"/>
    </location>
</feature>
<protein>
    <recommendedName>
        <fullName evidence="19">Sodium channel protein</fullName>
    </recommendedName>
</protein>
<dbReference type="InterPro" id="IPR005821">
    <property type="entry name" value="Ion_trans_dom"/>
</dbReference>
<evidence type="ECO:0000259" key="15">
    <source>
        <dbReference type="Pfam" id="PF00520"/>
    </source>
</evidence>
<dbReference type="FunFam" id="1.10.287.70:FF:000156">
    <property type="entry name" value="Voltage-gated sodium channel Nav2.1"/>
    <property type="match status" value="1"/>
</dbReference>
<evidence type="ECO:0008006" key="19">
    <source>
        <dbReference type="Google" id="ProtNLM"/>
    </source>
</evidence>
<keyword evidence="6" id="KW-0677">Repeat</keyword>
<keyword evidence="10" id="KW-0406">Ion transport</keyword>
<feature type="transmembrane region" description="Helical" evidence="14">
    <location>
        <begin position="541"/>
        <end position="565"/>
    </location>
</feature>
<evidence type="ECO:0000313" key="17">
    <source>
        <dbReference type="EMBL" id="KAE9356074.1"/>
    </source>
</evidence>
<keyword evidence="7" id="KW-0106">Calcium</keyword>
<reference evidence="17 18" key="1">
    <citation type="submission" date="2018-09" db="EMBL/GenBank/DDBJ databases">
        <title>Genomic investigation of the strawberry pathogen Phytophthora fragariae indicates pathogenicity is determined by transcriptional variation in three key races.</title>
        <authorList>
            <person name="Adams T.M."/>
            <person name="Armitage A.D."/>
            <person name="Sobczyk M.K."/>
            <person name="Bates H.J."/>
            <person name="Dunwell J.M."/>
            <person name="Nellist C.F."/>
            <person name="Harrison R.J."/>
        </authorList>
    </citation>
    <scope>NUCLEOTIDE SEQUENCE [LARGE SCALE GENOMIC DNA]</scope>
    <source>
        <strain evidence="17 18">NOV-77</strain>
    </source>
</reference>
<comment type="caution">
    <text evidence="17">The sequence shown here is derived from an EMBL/GenBank/DDBJ whole genome shotgun (WGS) entry which is preliminary data.</text>
</comment>
<dbReference type="Pfam" id="PF00520">
    <property type="entry name" value="Ion_trans"/>
    <property type="match status" value="3"/>
</dbReference>
<evidence type="ECO:0000256" key="10">
    <source>
        <dbReference type="ARBA" id="ARBA00023065"/>
    </source>
</evidence>
<feature type="transmembrane region" description="Helical" evidence="14">
    <location>
        <begin position="64"/>
        <end position="85"/>
    </location>
</feature>
<organism evidence="17 18">
    <name type="scientific">Phytophthora fragariae</name>
    <dbReference type="NCBI Taxonomy" id="53985"/>
    <lineage>
        <taxon>Eukaryota</taxon>
        <taxon>Sar</taxon>
        <taxon>Stramenopiles</taxon>
        <taxon>Oomycota</taxon>
        <taxon>Peronosporomycetes</taxon>
        <taxon>Peronosporales</taxon>
        <taxon>Peronosporaceae</taxon>
        <taxon>Phytophthora</taxon>
    </lineage>
</organism>